<comment type="caution">
    <text evidence="1">The sequence shown here is derived from an EMBL/GenBank/DDBJ whole genome shotgun (WGS) entry which is preliminary data.</text>
</comment>
<keyword evidence="2" id="KW-1185">Reference proteome</keyword>
<name>A0ACB7VAP1_DIOAL</name>
<evidence type="ECO:0000313" key="2">
    <source>
        <dbReference type="Proteomes" id="UP000827976"/>
    </source>
</evidence>
<dbReference type="EMBL" id="CM037020">
    <property type="protein sequence ID" value="KAH7670677.1"/>
    <property type="molecule type" value="Genomic_DNA"/>
</dbReference>
<evidence type="ECO:0000313" key="1">
    <source>
        <dbReference type="EMBL" id="KAH7670677.1"/>
    </source>
</evidence>
<organism evidence="1 2">
    <name type="scientific">Dioscorea alata</name>
    <name type="common">Purple yam</name>
    <dbReference type="NCBI Taxonomy" id="55571"/>
    <lineage>
        <taxon>Eukaryota</taxon>
        <taxon>Viridiplantae</taxon>
        <taxon>Streptophyta</taxon>
        <taxon>Embryophyta</taxon>
        <taxon>Tracheophyta</taxon>
        <taxon>Spermatophyta</taxon>
        <taxon>Magnoliopsida</taxon>
        <taxon>Liliopsida</taxon>
        <taxon>Dioscoreales</taxon>
        <taxon>Dioscoreaceae</taxon>
        <taxon>Dioscorea</taxon>
    </lineage>
</organism>
<proteinExistence type="predicted"/>
<protein>
    <submittedName>
        <fullName evidence="1">Uncharacterized protein</fullName>
    </submittedName>
</protein>
<gene>
    <name evidence="1" type="ORF">IHE45_10G043800</name>
</gene>
<accession>A0ACB7VAP1</accession>
<sequence length="74" mass="8438">MVEIVSTLPRSRGSEIIFTGSFLENQCAVTVRKHTEVMVGDDIVFPKFQNQCIQKGIEEKINLEIFDPFVVDHI</sequence>
<dbReference type="Proteomes" id="UP000827976">
    <property type="component" value="Chromosome 10"/>
</dbReference>
<reference evidence="2" key="1">
    <citation type="journal article" date="2022" name="Nat. Commun.">
        <title>Chromosome evolution and the genetic basis of agronomically important traits in greater yam.</title>
        <authorList>
            <person name="Bredeson J.V."/>
            <person name="Lyons J.B."/>
            <person name="Oniyinde I.O."/>
            <person name="Okereke N.R."/>
            <person name="Kolade O."/>
            <person name="Nnabue I."/>
            <person name="Nwadili C.O."/>
            <person name="Hribova E."/>
            <person name="Parker M."/>
            <person name="Nwogha J."/>
            <person name="Shu S."/>
            <person name="Carlson J."/>
            <person name="Kariba R."/>
            <person name="Muthemba S."/>
            <person name="Knop K."/>
            <person name="Barton G.J."/>
            <person name="Sherwood A.V."/>
            <person name="Lopez-Montes A."/>
            <person name="Asiedu R."/>
            <person name="Jamnadass R."/>
            <person name="Muchugi A."/>
            <person name="Goodstein D."/>
            <person name="Egesi C.N."/>
            <person name="Featherston J."/>
            <person name="Asfaw A."/>
            <person name="Simpson G.G."/>
            <person name="Dolezel J."/>
            <person name="Hendre P.S."/>
            <person name="Van Deynze A."/>
            <person name="Kumar P.L."/>
            <person name="Obidiegwu J.E."/>
            <person name="Bhattacharjee R."/>
            <person name="Rokhsar D.S."/>
        </authorList>
    </citation>
    <scope>NUCLEOTIDE SEQUENCE [LARGE SCALE GENOMIC DNA]</scope>
    <source>
        <strain evidence="2">cv. TDa95/00328</strain>
    </source>
</reference>